<dbReference type="Proteomes" id="UP001331761">
    <property type="component" value="Unassembled WGS sequence"/>
</dbReference>
<name>A0AAN8GAR5_TRICO</name>
<proteinExistence type="predicted"/>
<dbReference type="EMBL" id="WIXE01002137">
    <property type="protein sequence ID" value="KAK5985078.1"/>
    <property type="molecule type" value="Genomic_DNA"/>
</dbReference>
<accession>A0AAN8GAR5</accession>
<organism evidence="1 2">
    <name type="scientific">Trichostrongylus colubriformis</name>
    <name type="common">Black scour worm</name>
    <dbReference type="NCBI Taxonomy" id="6319"/>
    <lineage>
        <taxon>Eukaryota</taxon>
        <taxon>Metazoa</taxon>
        <taxon>Ecdysozoa</taxon>
        <taxon>Nematoda</taxon>
        <taxon>Chromadorea</taxon>
        <taxon>Rhabditida</taxon>
        <taxon>Rhabditina</taxon>
        <taxon>Rhabditomorpha</taxon>
        <taxon>Strongyloidea</taxon>
        <taxon>Trichostrongylidae</taxon>
        <taxon>Trichostrongylus</taxon>
    </lineage>
</organism>
<reference evidence="1 2" key="1">
    <citation type="submission" date="2019-10" db="EMBL/GenBank/DDBJ databases">
        <title>Assembly and Annotation for the nematode Trichostrongylus colubriformis.</title>
        <authorList>
            <person name="Martin J."/>
        </authorList>
    </citation>
    <scope>NUCLEOTIDE SEQUENCE [LARGE SCALE GENOMIC DNA]</scope>
    <source>
        <strain evidence="1">G859</strain>
        <tissue evidence="1">Whole worm</tissue>
    </source>
</reference>
<evidence type="ECO:0000313" key="1">
    <source>
        <dbReference type="EMBL" id="KAK5985078.1"/>
    </source>
</evidence>
<comment type="caution">
    <text evidence="1">The sequence shown here is derived from an EMBL/GenBank/DDBJ whole genome shotgun (WGS) entry which is preliminary data.</text>
</comment>
<feature type="non-terminal residue" evidence="1">
    <location>
        <position position="1"/>
    </location>
</feature>
<evidence type="ECO:0000313" key="2">
    <source>
        <dbReference type="Proteomes" id="UP001331761"/>
    </source>
</evidence>
<sequence>APFQDSLPAPALSTQVEAPIEVSSLVLPPSSESPGERQRFMGERQIRNMPTHSRGCERTRAKKSFAVYSVGRNRRRGENVLGATVKVIGNEFLTDPCALSHDCTAAKYAEERGNRAVYEEFQNIRKDSAYAGRKPVQVFFDLLAKDRAADNEDMEDSIRGAIRQTGYYARKRAIGRNLSVALVSYLLLHPNYSDGL</sequence>
<dbReference type="AlphaFoldDB" id="A0AAN8GAR5"/>
<keyword evidence="2" id="KW-1185">Reference proteome</keyword>
<gene>
    <name evidence="1" type="ORF">GCK32_005773</name>
</gene>
<protein>
    <submittedName>
        <fullName evidence="1">Uncharacterized protein</fullName>
    </submittedName>
</protein>